<protein>
    <submittedName>
        <fullName evidence="8">HTTM domain-containing protein</fullName>
    </submittedName>
</protein>
<organism evidence="8 9">
    <name type="scientific">Populibacterium corticicola</name>
    <dbReference type="NCBI Taxonomy" id="1812826"/>
    <lineage>
        <taxon>Bacteria</taxon>
        <taxon>Bacillati</taxon>
        <taxon>Actinomycetota</taxon>
        <taxon>Actinomycetes</taxon>
        <taxon>Micrococcales</taxon>
        <taxon>Jonesiaceae</taxon>
        <taxon>Populibacterium</taxon>
    </lineage>
</organism>
<reference evidence="9" key="1">
    <citation type="journal article" date="2019" name="Int. J. Syst. Evol. Microbiol.">
        <title>The Global Catalogue of Microorganisms (GCM) 10K type strain sequencing project: providing services to taxonomists for standard genome sequencing and annotation.</title>
        <authorList>
            <consortium name="The Broad Institute Genomics Platform"/>
            <consortium name="The Broad Institute Genome Sequencing Center for Infectious Disease"/>
            <person name="Wu L."/>
            <person name="Ma J."/>
        </authorList>
    </citation>
    <scope>NUCLEOTIDE SEQUENCE [LARGE SCALE GENOMIC DNA]</scope>
    <source>
        <strain evidence="9">KCTC 33576</strain>
    </source>
</reference>
<keyword evidence="2 6" id="KW-0812">Transmembrane</keyword>
<comment type="subcellular location">
    <subcellularLocation>
        <location evidence="1">Endomembrane system</location>
        <topology evidence="1">Multi-pass membrane protein</topology>
    </subcellularLocation>
</comment>
<proteinExistence type="predicted"/>
<accession>A0ABW5XHC9</accession>
<dbReference type="Pfam" id="PF05090">
    <property type="entry name" value="HTTM"/>
    <property type="match status" value="1"/>
</dbReference>
<dbReference type="EMBL" id="JBHUOP010000008">
    <property type="protein sequence ID" value="MFD2841741.1"/>
    <property type="molecule type" value="Genomic_DNA"/>
</dbReference>
<gene>
    <name evidence="8" type="ORF">ACFSYH_14340</name>
</gene>
<dbReference type="InterPro" id="IPR053934">
    <property type="entry name" value="HTTM_dom"/>
</dbReference>
<dbReference type="InterPro" id="IPR011020">
    <property type="entry name" value="HTTM-like"/>
</dbReference>
<dbReference type="PANTHER" id="PTHR39535:SF2">
    <property type="entry name" value="HTTM DOMAIN-CONTAINING PROTEIN"/>
    <property type="match status" value="1"/>
</dbReference>
<feature type="transmembrane region" description="Helical" evidence="6">
    <location>
        <begin position="269"/>
        <end position="295"/>
    </location>
</feature>
<comment type="caution">
    <text evidence="8">The sequence shown here is derived from an EMBL/GenBank/DDBJ whole genome shotgun (WGS) entry which is preliminary data.</text>
</comment>
<feature type="transmembrane region" description="Helical" evidence="6">
    <location>
        <begin position="241"/>
        <end position="262"/>
    </location>
</feature>
<dbReference type="InterPro" id="IPR052964">
    <property type="entry name" value="Sporulation_signal_mat"/>
</dbReference>
<keyword evidence="9" id="KW-1185">Reference proteome</keyword>
<feature type="domain" description="HTTM-like" evidence="7">
    <location>
        <begin position="22"/>
        <end position="306"/>
    </location>
</feature>
<evidence type="ECO:0000256" key="2">
    <source>
        <dbReference type="ARBA" id="ARBA00022692"/>
    </source>
</evidence>
<feature type="region of interest" description="Disordered" evidence="5">
    <location>
        <begin position="336"/>
        <end position="357"/>
    </location>
</feature>
<evidence type="ECO:0000313" key="8">
    <source>
        <dbReference type="EMBL" id="MFD2841741.1"/>
    </source>
</evidence>
<keyword evidence="4 6" id="KW-0472">Membrane</keyword>
<evidence type="ECO:0000256" key="3">
    <source>
        <dbReference type="ARBA" id="ARBA00022989"/>
    </source>
</evidence>
<dbReference type="SMART" id="SM00752">
    <property type="entry name" value="HTTM"/>
    <property type="match status" value="1"/>
</dbReference>
<feature type="transmembrane region" description="Helical" evidence="6">
    <location>
        <begin position="175"/>
        <end position="200"/>
    </location>
</feature>
<name>A0ABW5XHC9_9MICO</name>
<evidence type="ECO:0000256" key="5">
    <source>
        <dbReference type="SAM" id="MobiDB-lite"/>
    </source>
</evidence>
<evidence type="ECO:0000256" key="6">
    <source>
        <dbReference type="SAM" id="Phobius"/>
    </source>
</evidence>
<feature type="transmembrane region" description="Helical" evidence="6">
    <location>
        <begin position="85"/>
        <end position="104"/>
    </location>
</feature>
<evidence type="ECO:0000256" key="4">
    <source>
        <dbReference type="ARBA" id="ARBA00023136"/>
    </source>
</evidence>
<evidence type="ECO:0000313" key="9">
    <source>
        <dbReference type="Proteomes" id="UP001597391"/>
    </source>
</evidence>
<dbReference type="Proteomes" id="UP001597391">
    <property type="component" value="Unassembled WGS sequence"/>
</dbReference>
<dbReference type="RefSeq" id="WP_377468070.1">
    <property type="nucleotide sequence ID" value="NZ_JBHUOP010000008.1"/>
</dbReference>
<keyword evidence="3 6" id="KW-1133">Transmembrane helix</keyword>
<feature type="transmembrane region" description="Helical" evidence="6">
    <location>
        <begin position="32"/>
        <end position="51"/>
    </location>
</feature>
<dbReference type="PANTHER" id="PTHR39535">
    <property type="entry name" value="SPORULATION-DELAYING PROTEIN SDPB"/>
    <property type="match status" value="1"/>
</dbReference>
<evidence type="ECO:0000259" key="7">
    <source>
        <dbReference type="SMART" id="SM00752"/>
    </source>
</evidence>
<evidence type="ECO:0000256" key="1">
    <source>
        <dbReference type="ARBA" id="ARBA00004127"/>
    </source>
</evidence>
<sequence length="357" mass="40583">MWSSISRSISTLWNWIICWFIAPARNTRGTSFLRIMLGGTLAVQLIVNFPFRSYMWGPAAAWSQELHASSEFPFQRLIFGPTSDIFFMTFFYIILLLAAISLAVGWHTRIATLIALILHTSLVYSDGVYMDQSDNLLRMALIYMLFMRCSEFWSLDSRRTSRNLTDRTRFASSRYSGYFSILHNASLAAFGAHLCLIYAASAMFKVQGDKWQNGTAVFYPLQLPHYAPFPELNALVSSNGIAVMTASYAAVYFQLFFPFMLLHRVLRKVALLGVVGMHLGIAVLMGLPFFSFFMLAGDSIFVSDRTYTTVDSWVRSQWTNWRGRKDIVPIRTAPRQIEEPSTPLKLTPSREPTNAQS</sequence>